<protein>
    <submittedName>
        <fullName evidence="2">Uncharacterized protein</fullName>
    </submittedName>
</protein>
<comment type="caution">
    <text evidence="2">The sequence shown here is derived from an EMBL/GenBank/DDBJ whole genome shotgun (WGS) entry which is preliminary data.</text>
</comment>
<feature type="region of interest" description="Disordered" evidence="1">
    <location>
        <begin position="1"/>
        <end position="29"/>
    </location>
</feature>
<reference evidence="2 3" key="1">
    <citation type="journal article" date="2022" name="Nat. Plants">
        <title>Genomes of leafy and leafless Platanthera orchids illuminate the evolution of mycoheterotrophy.</title>
        <authorList>
            <person name="Li M.H."/>
            <person name="Liu K.W."/>
            <person name="Li Z."/>
            <person name="Lu H.C."/>
            <person name="Ye Q.L."/>
            <person name="Zhang D."/>
            <person name="Wang J.Y."/>
            <person name="Li Y.F."/>
            <person name="Zhong Z.M."/>
            <person name="Liu X."/>
            <person name="Yu X."/>
            <person name="Liu D.K."/>
            <person name="Tu X.D."/>
            <person name="Liu B."/>
            <person name="Hao Y."/>
            <person name="Liao X.Y."/>
            <person name="Jiang Y.T."/>
            <person name="Sun W.H."/>
            <person name="Chen J."/>
            <person name="Chen Y.Q."/>
            <person name="Ai Y."/>
            <person name="Zhai J.W."/>
            <person name="Wu S.S."/>
            <person name="Zhou Z."/>
            <person name="Hsiao Y.Y."/>
            <person name="Wu W.L."/>
            <person name="Chen Y.Y."/>
            <person name="Lin Y.F."/>
            <person name="Hsu J.L."/>
            <person name="Li C.Y."/>
            <person name="Wang Z.W."/>
            <person name="Zhao X."/>
            <person name="Zhong W.Y."/>
            <person name="Ma X.K."/>
            <person name="Ma L."/>
            <person name="Huang J."/>
            <person name="Chen G.Z."/>
            <person name="Huang M.Z."/>
            <person name="Huang L."/>
            <person name="Peng D.H."/>
            <person name="Luo Y.B."/>
            <person name="Zou S.Q."/>
            <person name="Chen S.P."/>
            <person name="Lan S."/>
            <person name="Tsai W.C."/>
            <person name="Van de Peer Y."/>
            <person name="Liu Z.J."/>
        </authorList>
    </citation>
    <scope>NUCLEOTIDE SEQUENCE [LARGE SCALE GENOMIC DNA]</scope>
    <source>
        <strain evidence="2">Lor287</strain>
    </source>
</reference>
<accession>A0AAP0BXB7</accession>
<evidence type="ECO:0000256" key="1">
    <source>
        <dbReference type="SAM" id="MobiDB-lite"/>
    </source>
</evidence>
<evidence type="ECO:0000313" key="3">
    <source>
        <dbReference type="Proteomes" id="UP001418222"/>
    </source>
</evidence>
<dbReference type="Proteomes" id="UP001418222">
    <property type="component" value="Unassembled WGS sequence"/>
</dbReference>
<sequence length="193" mass="20844">MHGRSPCAGGRSPPDAAEGRPRASSTGVARFPPRRRLFVAPLPSSPQLQFFSAARCRLSGQLLCSQGPRDLLSPTFAIQLSSSKKRFRFHIGIAGDMDSVGDSTSPIMQSHKKIIEKTPGDVDLVVNEVKNKASTDTIATSSNMKDGNEDLLPRVILQVAVPIQPSLILPTAFGTRYRGIAESVETQYSLDIL</sequence>
<evidence type="ECO:0000313" key="2">
    <source>
        <dbReference type="EMBL" id="KAK8951914.1"/>
    </source>
</evidence>
<keyword evidence="3" id="KW-1185">Reference proteome</keyword>
<organism evidence="2 3">
    <name type="scientific">Platanthera zijinensis</name>
    <dbReference type="NCBI Taxonomy" id="2320716"/>
    <lineage>
        <taxon>Eukaryota</taxon>
        <taxon>Viridiplantae</taxon>
        <taxon>Streptophyta</taxon>
        <taxon>Embryophyta</taxon>
        <taxon>Tracheophyta</taxon>
        <taxon>Spermatophyta</taxon>
        <taxon>Magnoliopsida</taxon>
        <taxon>Liliopsida</taxon>
        <taxon>Asparagales</taxon>
        <taxon>Orchidaceae</taxon>
        <taxon>Orchidoideae</taxon>
        <taxon>Orchideae</taxon>
        <taxon>Orchidinae</taxon>
        <taxon>Platanthera</taxon>
    </lineage>
</organism>
<proteinExistence type="predicted"/>
<name>A0AAP0BXB7_9ASPA</name>
<dbReference type="EMBL" id="JBBWWQ010000003">
    <property type="protein sequence ID" value="KAK8951914.1"/>
    <property type="molecule type" value="Genomic_DNA"/>
</dbReference>
<dbReference type="AlphaFoldDB" id="A0AAP0BXB7"/>
<gene>
    <name evidence="2" type="ORF">KSP39_PZI003065</name>
</gene>